<evidence type="ECO:0000256" key="2">
    <source>
        <dbReference type="SAM" id="SignalP"/>
    </source>
</evidence>
<evidence type="ECO:0000256" key="1">
    <source>
        <dbReference type="ARBA" id="ARBA00006987"/>
    </source>
</evidence>
<organism evidence="3 4">
    <name type="scientific">Rhizobium rhizoryzae</name>
    <dbReference type="NCBI Taxonomy" id="451876"/>
    <lineage>
        <taxon>Bacteria</taxon>
        <taxon>Pseudomonadati</taxon>
        <taxon>Pseudomonadota</taxon>
        <taxon>Alphaproteobacteria</taxon>
        <taxon>Hyphomicrobiales</taxon>
        <taxon>Rhizobiaceae</taxon>
        <taxon>Rhizobium/Agrobacterium group</taxon>
        <taxon>Rhizobium</taxon>
    </lineage>
</organism>
<dbReference type="PANTHER" id="PTHR42928">
    <property type="entry name" value="TRICARBOXYLATE-BINDING PROTEIN"/>
    <property type="match status" value="1"/>
</dbReference>
<dbReference type="SUPFAM" id="SSF53850">
    <property type="entry name" value="Periplasmic binding protein-like II"/>
    <property type="match status" value="1"/>
</dbReference>
<keyword evidence="2" id="KW-0732">Signal</keyword>
<comment type="similarity">
    <text evidence="1">Belongs to the UPF0065 (bug) family.</text>
</comment>
<dbReference type="AlphaFoldDB" id="A0A7W6LIC1"/>
<reference evidence="3 4" key="1">
    <citation type="submission" date="2020-08" db="EMBL/GenBank/DDBJ databases">
        <title>Genomic Encyclopedia of Type Strains, Phase IV (KMG-IV): sequencing the most valuable type-strain genomes for metagenomic binning, comparative biology and taxonomic classification.</title>
        <authorList>
            <person name="Goeker M."/>
        </authorList>
    </citation>
    <scope>NUCLEOTIDE SEQUENCE [LARGE SCALE GENOMIC DNA]</scope>
    <source>
        <strain evidence="3 4">DSM 29514</strain>
    </source>
</reference>
<keyword evidence="4" id="KW-1185">Reference proteome</keyword>
<dbReference type="InterPro" id="IPR006311">
    <property type="entry name" value="TAT_signal"/>
</dbReference>
<dbReference type="Pfam" id="PF03401">
    <property type="entry name" value="TctC"/>
    <property type="match status" value="1"/>
</dbReference>
<dbReference type="CDD" id="cd07012">
    <property type="entry name" value="PBP2_Bug_TTT"/>
    <property type="match status" value="1"/>
</dbReference>
<proteinExistence type="inferred from homology"/>
<dbReference type="Gene3D" id="3.40.190.150">
    <property type="entry name" value="Bordetella uptake gene, domain 1"/>
    <property type="match status" value="1"/>
</dbReference>
<dbReference type="PANTHER" id="PTHR42928:SF5">
    <property type="entry name" value="BLR1237 PROTEIN"/>
    <property type="match status" value="1"/>
</dbReference>
<protein>
    <submittedName>
        <fullName evidence="3">Tripartite-type tricarboxylate transporter receptor subunit TctC</fullName>
    </submittedName>
</protein>
<keyword evidence="3" id="KW-0675">Receptor</keyword>
<feature type="signal peptide" evidence="2">
    <location>
        <begin position="1"/>
        <end position="19"/>
    </location>
</feature>
<dbReference type="Gene3D" id="3.40.190.10">
    <property type="entry name" value="Periplasmic binding protein-like II"/>
    <property type="match status" value="1"/>
</dbReference>
<dbReference type="EMBL" id="JACIEC010000005">
    <property type="protein sequence ID" value="MBB4144904.1"/>
    <property type="molecule type" value="Genomic_DNA"/>
</dbReference>
<dbReference type="RefSeq" id="WP_165130766.1">
    <property type="nucleotide sequence ID" value="NZ_CP049249.1"/>
</dbReference>
<dbReference type="PROSITE" id="PS51318">
    <property type="entry name" value="TAT"/>
    <property type="match status" value="1"/>
</dbReference>
<comment type="caution">
    <text evidence="3">The sequence shown here is derived from an EMBL/GenBank/DDBJ whole genome shotgun (WGS) entry which is preliminary data.</text>
</comment>
<evidence type="ECO:0000313" key="4">
    <source>
        <dbReference type="Proteomes" id="UP000519897"/>
    </source>
</evidence>
<evidence type="ECO:0000313" key="3">
    <source>
        <dbReference type="EMBL" id="MBB4144904.1"/>
    </source>
</evidence>
<dbReference type="PIRSF" id="PIRSF017082">
    <property type="entry name" value="YflP"/>
    <property type="match status" value="1"/>
</dbReference>
<gene>
    <name evidence="3" type="ORF">GGQ72_003466</name>
</gene>
<dbReference type="InterPro" id="IPR005064">
    <property type="entry name" value="BUG"/>
</dbReference>
<accession>A0A7W6LIC1</accession>
<dbReference type="InterPro" id="IPR042100">
    <property type="entry name" value="Bug_dom1"/>
</dbReference>
<feature type="chain" id="PRO_5031081621" evidence="2">
    <location>
        <begin position="20"/>
        <end position="328"/>
    </location>
</feature>
<dbReference type="Proteomes" id="UP000519897">
    <property type="component" value="Unassembled WGS sequence"/>
</dbReference>
<sequence>MFKISRRMFIAGAAGAALAAPTLATAADWPQRPVTVIVPQAAGNSPDVLCRIITDKLSRALGQQFIVENRPGAANVVGMQAAARATNDGYTFVFATSAALVTNPYTIKNLSYDPLKDFVPVAMVARSHHILLVNPDVKANSLAELIALEKADPGSLSIAVDGPRNISGLIAQAINKQAGTKMALVPYNTISNAVQDSISGRTPVTIQSASVVEAFIKDGSLRPIAVAGKERIATLPNVPAIAETLKNMELQGWFMIMAPAGTPDAIVETMSKAVAKAIAEPDVLERAPTLGFEMEKGENVAPAGAKKFLAAQHAYTGQVLKDLGIEPN</sequence>
<name>A0A7W6LIC1_9HYPH</name>